<evidence type="ECO:0000256" key="5">
    <source>
        <dbReference type="ARBA" id="ARBA00012749"/>
    </source>
</evidence>
<dbReference type="PRINTS" id="PR00753">
    <property type="entry name" value="ACCSYNTHASE"/>
</dbReference>
<dbReference type="GO" id="GO:0006572">
    <property type="term" value="P:L-tyrosine catabolic process"/>
    <property type="evidence" value="ECO:0007669"/>
    <property type="project" value="UniProtKB-KW"/>
</dbReference>
<dbReference type="InterPro" id="IPR015421">
    <property type="entry name" value="PyrdxlP-dep_Trfase_major"/>
</dbReference>
<accession>H2YX66</accession>
<dbReference type="GeneTree" id="ENSGT00940000156704"/>
<dbReference type="GO" id="GO:0004838">
    <property type="term" value="F:L-tyrosine-2-oxoglutarate transaminase activity"/>
    <property type="evidence" value="ECO:0007669"/>
    <property type="project" value="UniProtKB-UniRule"/>
</dbReference>
<keyword evidence="10 13" id="KW-0663">Pyridoxal phosphate</keyword>
<comment type="subunit">
    <text evidence="4 13">Homodimer.</text>
</comment>
<dbReference type="Ensembl" id="ENSCSAVT00000010047.1">
    <property type="protein sequence ID" value="ENSCSAVP00000009927.1"/>
    <property type="gene ID" value="ENSCSAVG00000005843.1"/>
</dbReference>
<evidence type="ECO:0000256" key="14">
    <source>
        <dbReference type="PIRSR" id="PIRSR000517-1"/>
    </source>
</evidence>
<dbReference type="HOGENOM" id="CLU_017584_4_2_1"/>
<evidence type="ECO:0000256" key="1">
    <source>
        <dbReference type="ARBA" id="ARBA00001933"/>
    </source>
</evidence>
<dbReference type="SUPFAM" id="SSF53383">
    <property type="entry name" value="PLP-dependent transferases"/>
    <property type="match status" value="1"/>
</dbReference>
<evidence type="ECO:0000256" key="8">
    <source>
        <dbReference type="ARBA" id="ARBA00022679"/>
    </source>
</evidence>
<dbReference type="Gene3D" id="3.90.1150.10">
    <property type="entry name" value="Aspartate Aminotransferase, domain 1"/>
    <property type="match status" value="1"/>
</dbReference>
<dbReference type="EC" id="2.6.1.5" evidence="5 13"/>
<reference evidence="17" key="1">
    <citation type="submission" date="2003-08" db="EMBL/GenBank/DDBJ databases">
        <authorList>
            <person name="Birren B."/>
            <person name="Nusbaum C."/>
            <person name="Abebe A."/>
            <person name="Abouelleil A."/>
            <person name="Adekoya E."/>
            <person name="Ait-zahra M."/>
            <person name="Allen N."/>
            <person name="Allen T."/>
            <person name="An P."/>
            <person name="Anderson M."/>
            <person name="Anderson S."/>
            <person name="Arachchi H."/>
            <person name="Armbruster J."/>
            <person name="Bachantsang P."/>
            <person name="Baldwin J."/>
            <person name="Barry A."/>
            <person name="Bayul T."/>
            <person name="Blitshsteyn B."/>
            <person name="Bloom T."/>
            <person name="Blye J."/>
            <person name="Boguslavskiy L."/>
            <person name="Borowsky M."/>
            <person name="Boukhgalter B."/>
            <person name="Brunache A."/>
            <person name="Butler J."/>
            <person name="Calixte N."/>
            <person name="Calvo S."/>
            <person name="Camarata J."/>
            <person name="Campo K."/>
            <person name="Chang J."/>
            <person name="Cheshatsang Y."/>
            <person name="Citroen M."/>
            <person name="Collymore A."/>
            <person name="Considine T."/>
            <person name="Cook A."/>
            <person name="Cooke P."/>
            <person name="Corum B."/>
            <person name="Cuomo C."/>
            <person name="David R."/>
            <person name="Dawoe T."/>
            <person name="Degray S."/>
            <person name="Dodge S."/>
            <person name="Dooley K."/>
            <person name="Dorje P."/>
            <person name="Dorjee K."/>
            <person name="Dorris L."/>
            <person name="Duffey N."/>
            <person name="Dupes A."/>
            <person name="Elkins T."/>
            <person name="Engels R."/>
            <person name="Erickson J."/>
            <person name="Farina A."/>
            <person name="Faro S."/>
            <person name="Ferreira P."/>
            <person name="Fischer H."/>
            <person name="Fitzgerald M."/>
            <person name="Foley K."/>
            <person name="Gage D."/>
            <person name="Galagan J."/>
            <person name="Gearin G."/>
            <person name="Gnerre S."/>
            <person name="Gnirke A."/>
            <person name="Goyette A."/>
            <person name="Graham J."/>
            <person name="Grandbois E."/>
            <person name="Gyaltsen K."/>
            <person name="Hafez N."/>
            <person name="Hagopian D."/>
            <person name="Hagos B."/>
            <person name="Hall J."/>
            <person name="Hatcher B."/>
            <person name="Heller A."/>
            <person name="Higgins H."/>
            <person name="Honan T."/>
            <person name="Horn A."/>
            <person name="Houde N."/>
            <person name="Hughes L."/>
            <person name="Hulme W."/>
            <person name="Husby E."/>
            <person name="Iliev I."/>
            <person name="Jaffe D."/>
            <person name="Jones C."/>
            <person name="Kamal M."/>
            <person name="Kamat A."/>
            <person name="Kamvysselis M."/>
            <person name="Karlsson E."/>
            <person name="Kells C."/>
            <person name="Kieu A."/>
            <person name="Kisner P."/>
            <person name="Kodira C."/>
            <person name="Kulbokas E."/>
            <person name="Labutti K."/>
            <person name="Lama D."/>
            <person name="Landers T."/>
            <person name="Leger J."/>
            <person name="Levine S."/>
            <person name="Lewis D."/>
            <person name="Lewis T."/>
            <person name="Lindblad-toh K."/>
            <person name="Liu X."/>
            <person name="Lokyitsang T."/>
            <person name="Lokyitsang Y."/>
            <person name="Lucien O."/>
            <person name="Lui A."/>
            <person name="Ma L.J."/>
            <person name="Mabbitt R."/>
            <person name="Macdonald J."/>
            <person name="Maclean C."/>
            <person name="Major J."/>
            <person name="Manning J."/>
            <person name="Marabella R."/>
            <person name="Maru K."/>
            <person name="Matthews C."/>
            <person name="Mauceli E."/>
            <person name="Mccarthy M."/>
            <person name="Mcdonough S."/>
            <person name="Mcghee T."/>
            <person name="Meldrim J."/>
            <person name="Meneus L."/>
            <person name="Mesirov J."/>
            <person name="Mihalev A."/>
            <person name="Mihova T."/>
            <person name="Mikkelsen T."/>
            <person name="Mlenga V."/>
            <person name="Moru K."/>
            <person name="Mozes J."/>
            <person name="Mulrain L."/>
            <person name="Munson G."/>
            <person name="Naylor J."/>
            <person name="Newes C."/>
            <person name="Nguyen C."/>
            <person name="Nguyen N."/>
            <person name="Nguyen T."/>
            <person name="Nicol R."/>
            <person name="Nielsen C."/>
            <person name="Nizzari M."/>
            <person name="Norbu C."/>
            <person name="Norbu N."/>
            <person name="O'donnell P."/>
            <person name="Okoawo O."/>
            <person name="O'leary S."/>
            <person name="Omotosho B."/>
            <person name="O'neill K."/>
            <person name="Osman S."/>
            <person name="Parker S."/>
            <person name="Perrin D."/>
            <person name="Phunkhang P."/>
            <person name="Piqani B."/>
            <person name="Purcell S."/>
            <person name="Rachupka T."/>
            <person name="Ramasamy U."/>
            <person name="Rameau R."/>
            <person name="Ray V."/>
            <person name="Raymond C."/>
            <person name="Retta R."/>
            <person name="Richardson S."/>
            <person name="Rise C."/>
            <person name="Rodriguez J."/>
            <person name="Rogers J."/>
            <person name="Rogov P."/>
            <person name="Rutman M."/>
            <person name="Schupbach R."/>
            <person name="Seaman C."/>
            <person name="Settipalli S."/>
            <person name="Sharpe T."/>
            <person name="Sheridan J."/>
            <person name="Sherpa N."/>
            <person name="Shi J."/>
            <person name="Smirnov S."/>
            <person name="Smith C."/>
            <person name="Sougnez C."/>
            <person name="Spencer B."/>
            <person name="Stalker J."/>
            <person name="Stange-thomann N."/>
            <person name="Stavropoulos S."/>
            <person name="Stetson K."/>
            <person name="Stone C."/>
            <person name="Stone S."/>
            <person name="Stubbs M."/>
            <person name="Talamas J."/>
            <person name="Tchuinga P."/>
            <person name="Tenzing P."/>
            <person name="Tesfaye S."/>
            <person name="Theodore J."/>
            <person name="Thoulutsang Y."/>
            <person name="Topham K."/>
            <person name="Towey S."/>
            <person name="Tsamla T."/>
            <person name="Tsomo N."/>
            <person name="Vallee D."/>
            <person name="Vassiliev H."/>
            <person name="Venkataraman V."/>
            <person name="Vinson J."/>
            <person name="Vo A."/>
            <person name="Wade C."/>
            <person name="Wang S."/>
            <person name="Wangchuk T."/>
            <person name="Wangdi T."/>
            <person name="Whittaker C."/>
            <person name="Wilkinson J."/>
            <person name="Wu Y."/>
            <person name="Wyman D."/>
            <person name="Yadav S."/>
            <person name="Yang S."/>
            <person name="Yang X."/>
            <person name="Yeager S."/>
            <person name="Yee E."/>
            <person name="Young G."/>
            <person name="Zainoun J."/>
            <person name="Zembeck L."/>
            <person name="Zimmer A."/>
            <person name="Zody M."/>
            <person name="Lander E."/>
        </authorList>
    </citation>
    <scope>NUCLEOTIDE SEQUENCE [LARGE SCALE GENOMIC DNA]</scope>
</reference>
<dbReference type="InterPro" id="IPR005958">
    <property type="entry name" value="TyrNic_aminoTrfase"/>
</dbReference>
<dbReference type="PIRSF" id="PIRSF000517">
    <property type="entry name" value="Tyr_transaminase"/>
    <property type="match status" value="1"/>
</dbReference>
<dbReference type="NCBIfam" id="TIGR01265">
    <property type="entry name" value="tyr_nico_aTase"/>
    <property type="match status" value="1"/>
</dbReference>
<dbReference type="eggNOG" id="KOG0259">
    <property type="taxonomic scope" value="Eukaryota"/>
</dbReference>
<evidence type="ECO:0000313" key="16">
    <source>
        <dbReference type="Ensembl" id="ENSCSAVP00000009927.1"/>
    </source>
</evidence>
<dbReference type="PANTHER" id="PTHR45744:SF2">
    <property type="entry name" value="TYROSINE AMINOTRANSFERASE"/>
    <property type="match status" value="1"/>
</dbReference>
<dbReference type="InterPro" id="IPR004839">
    <property type="entry name" value="Aminotransferase_I/II_large"/>
</dbReference>
<dbReference type="Ensembl" id="ENSCSAVT00000010046.1">
    <property type="protein sequence ID" value="ENSCSAVP00000009926.1"/>
    <property type="gene ID" value="ENSCSAVG00000005843.1"/>
</dbReference>
<feature type="domain" description="Aminotransferase class I/classII large" evidence="15">
    <location>
        <begin position="32"/>
        <end position="393"/>
    </location>
</feature>
<evidence type="ECO:0000256" key="6">
    <source>
        <dbReference type="ARBA" id="ARBA00015959"/>
    </source>
</evidence>
<dbReference type="GO" id="GO:0006559">
    <property type="term" value="P:L-phenylalanine catabolic process"/>
    <property type="evidence" value="ECO:0007669"/>
    <property type="project" value="UniProtKB-UniRule"/>
</dbReference>
<name>H2YX66_CIOSA</name>
<dbReference type="STRING" id="51511.ENSCSAVP00000009926"/>
<dbReference type="PANTHER" id="PTHR45744">
    <property type="entry name" value="TYROSINE AMINOTRANSFERASE"/>
    <property type="match status" value="1"/>
</dbReference>
<comment type="pathway">
    <text evidence="2 13">Amino-acid degradation; L-phenylalanine degradation; acetoacetate and fumarate from L-phenylalanine: step 2/6.</text>
</comment>
<sequence>WNVRASEIANNTFNPIRAIVDGMKITPNVEKKMIALSLGDPTVFGNFPPHETVVESVVDAVRSGKYNGYGPSFGHQEARDAVAQHVTTKGAEVNKGDVYLTCGCSDALNMAISVLAGRGDNILIPCPGFSLYKTLSLSQGIDVKLYKCKPEEAWEIDLDHMTSLIDDRTKAIVVVNPSNPCGSNFSRQHICDIIKIAETHKIPIIADEIYADIVFSGEKFVSCAEMSTNVPVLSCGGIAKKFLVPGWRLGWVVVHDRNEVFGSEIRMGLVKLSQRILGPCTLIQGALPAILSTPAPFHDETIRKLEENAKYLFSQLSTIKGLNPVRPTAAMYMMVGFDKQCYPEFKDDVAFTERLVSEQSVFCLPAKCFEYPNYFRVVLSVPRAETEEACSRIKDFCLEHY</sequence>
<evidence type="ECO:0000313" key="17">
    <source>
        <dbReference type="Proteomes" id="UP000007875"/>
    </source>
</evidence>
<evidence type="ECO:0000256" key="9">
    <source>
        <dbReference type="ARBA" id="ARBA00022878"/>
    </source>
</evidence>
<evidence type="ECO:0000256" key="4">
    <source>
        <dbReference type="ARBA" id="ARBA00011738"/>
    </source>
</evidence>
<keyword evidence="7" id="KW-0032">Aminotransferase</keyword>
<proteinExistence type="inferred from homology"/>
<comment type="similarity">
    <text evidence="3 13">Belongs to the class-I pyridoxal-phosphate-dependent aminotransferase family.</text>
</comment>
<evidence type="ECO:0000256" key="12">
    <source>
        <dbReference type="ARBA" id="ARBA00047798"/>
    </source>
</evidence>
<feature type="modified residue" description="N6-(pyridoxal phosphate)lysine" evidence="14">
    <location>
        <position position="240"/>
    </location>
</feature>
<comment type="function">
    <text evidence="13">Transaminase involved in tyrosine breakdown. Converts tyrosine to p-hydroxyphenylpyruvate.</text>
</comment>
<evidence type="ECO:0000256" key="10">
    <source>
        <dbReference type="ARBA" id="ARBA00022898"/>
    </source>
</evidence>
<comment type="catalytic activity">
    <reaction evidence="12 13">
        <text>L-tyrosine + 2-oxoglutarate = 3-(4-hydroxyphenyl)pyruvate + L-glutamate</text>
        <dbReference type="Rhea" id="RHEA:15093"/>
        <dbReference type="ChEBI" id="CHEBI:16810"/>
        <dbReference type="ChEBI" id="CHEBI:29985"/>
        <dbReference type="ChEBI" id="CHEBI:36242"/>
        <dbReference type="ChEBI" id="CHEBI:58315"/>
        <dbReference type="EC" id="2.6.1.5"/>
    </reaction>
</comment>
<keyword evidence="17" id="KW-1185">Reference proteome</keyword>
<dbReference type="InterPro" id="IPR004838">
    <property type="entry name" value="NHTrfase_class1_PyrdxlP-BS"/>
</dbReference>
<evidence type="ECO:0000256" key="13">
    <source>
        <dbReference type="PIRNR" id="PIRNR000517"/>
    </source>
</evidence>
<dbReference type="NCBIfam" id="TIGR01264">
    <property type="entry name" value="tyr_amTase_E"/>
    <property type="match status" value="1"/>
</dbReference>
<organism evidence="16 17">
    <name type="scientific">Ciona savignyi</name>
    <name type="common">Pacific transparent sea squirt</name>
    <dbReference type="NCBI Taxonomy" id="51511"/>
    <lineage>
        <taxon>Eukaryota</taxon>
        <taxon>Metazoa</taxon>
        <taxon>Chordata</taxon>
        <taxon>Tunicata</taxon>
        <taxon>Ascidiacea</taxon>
        <taxon>Phlebobranchia</taxon>
        <taxon>Cionidae</taxon>
        <taxon>Ciona</taxon>
    </lineage>
</organism>
<dbReference type="CDD" id="cd00609">
    <property type="entry name" value="AAT_like"/>
    <property type="match status" value="1"/>
</dbReference>
<dbReference type="AlphaFoldDB" id="H2YX66"/>
<dbReference type="Proteomes" id="UP000007875">
    <property type="component" value="Unassembled WGS sequence"/>
</dbReference>
<dbReference type="InterPro" id="IPR005957">
    <property type="entry name" value="Tyrosine_aminoTrfase"/>
</dbReference>
<keyword evidence="11" id="KW-0585">Phenylalanine catabolism</keyword>
<evidence type="ECO:0000256" key="2">
    <source>
        <dbReference type="ARBA" id="ARBA00005203"/>
    </source>
</evidence>
<comment type="cofactor">
    <cofactor evidence="1 13 14">
        <name>pyridoxal 5'-phosphate</name>
        <dbReference type="ChEBI" id="CHEBI:597326"/>
    </cofactor>
</comment>
<dbReference type="UniPathway" id="UPA00139">
    <property type="reaction ID" value="UER00338"/>
</dbReference>
<protein>
    <recommendedName>
        <fullName evidence="6 13">Tyrosine aminotransferase</fullName>
        <shortName evidence="13">TAT</shortName>
        <ecNumber evidence="5 13">2.6.1.5</ecNumber>
    </recommendedName>
</protein>
<reference evidence="16" key="2">
    <citation type="submission" date="2025-05" db="UniProtKB">
        <authorList>
            <consortium name="Ensembl"/>
        </authorList>
    </citation>
    <scope>IDENTIFICATION</scope>
</reference>
<evidence type="ECO:0000256" key="7">
    <source>
        <dbReference type="ARBA" id="ARBA00022576"/>
    </source>
</evidence>
<dbReference type="Gene3D" id="3.40.640.10">
    <property type="entry name" value="Type I PLP-dependent aspartate aminotransferase-like (Major domain)"/>
    <property type="match status" value="1"/>
</dbReference>
<dbReference type="FunFam" id="3.40.640.10:FF:000048">
    <property type="entry name" value="tyrosine aminotransferase"/>
    <property type="match status" value="1"/>
</dbReference>
<dbReference type="InterPro" id="IPR015422">
    <property type="entry name" value="PyrdxlP-dep_Trfase_small"/>
</dbReference>
<dbReference type="Pfam" id="PF00155">
    <property type="entry name" value="Aminotran_1_2"/>
    <property type="match status" value="1"/>
</dbReference>
<evidence type="ECO:0000256" key="3">
    <source>
        <dbReference type="ARBA" id="ARBA00007441"/>
    </source>
</evidence>
<dbReference type="PROSITE" id="PS00105">
    <property type="entry name" value="AA_TRANSFER_CLASS_1"/>
    <property type="match status" value="1"/>
</dbReference>
<dbReference type="GO" id="GO:0030170">
    <property type="term" value="F:pyridoxal phosphate binding"/>
    <property type="evidence" value="ECO:0007669"/>
    <property type="project" value="InterPro"/>
</dbReference>
<keyword evidence="8" id="KW-0808">Transferase</keyword>
<evidence type="ECO:0000256" key="11">
    <source>
        <dbReference type="ARBA" id="ARBA00023232"/>
    </source>
</evidence>
<keyword evidence="9" id="KW-0828">Tyrosine catabolism</keyword>
<evidence type="ECO:0000259" key="15">
    <source>
        <dbReference type="Pfam" id="PF00155"/>
    </source>
</evidence>
<dbReference type="OMA" id="CALDLCI"/>
<dbReference type="InterPro" id="IPR015424">
    <property type="entry name" value="PyrdxlP-dep_Trfase"/>
</dbReference>